<dbReference type="RefSeq" id="WP_036584854.1">
    <property type="nucleotide sequence ID" value="NZ_KK082139.1"/>
</dbReference>
<protein>
    <recommendedName>
        <fullName evidence="3">SHSP domain-containing protein</fullName>
    </recommendedName>
</protein>
<accession>A0A9W5W6S2</accession>
<sequence>MDHQNQMLDWHEFEKFMVKQFPFIPEGQLTTHGEGLDPVGDYVGNIMKRFFKNPSMRHPYFNPFKDGGGIDYDMFESHRSVFVQCRLPKQTSPHELNFSVNKRKLKVKNAECTQIIPLTCDVDPARSKATYKQGLLEIRLPKKNSSGPYHDIMLRE</sequence>
<evidence type="ECO:0008006" key="3">
    <source>
        <dbReference type="Google" id="ProtNLM"/>
    </source>
</evidence>
<name>A0A9W5W6S2_9BACL</name>
<reference evidence="1 2" key="1">
    <citation type="submission" date="2014-02" db="EMBL/GenBank/DDBJ databases">
        <title>Genome sequence of Paenibacillus darwinianus reveals adaptive mechanisms for survival in Antarctic soils.</title>
        <authorList>
            <person name="Dsouza M."/>
            <person name="Taylor M.W."/>
            <person name="Turner S.J."/>
            <person name="Aislabie J."/>
        </authorList>
    </citation>
    <scope>NUCLEOTIDE SEQUENCE [LARGE SCALE GENOMIC DNA]</scope>
    <source>
        <strain evidence="1 2">CE1</strain>
    </source>
</reference>
<gene>
    <name evidence="1" type="ORF">BG53_07295</name>
</gene>
<dbReference type="Gene3D" id="2.60.40.790">
    <property type="match status" value="1"/>
</dbReference>
<dbReference type="OrthoDB" id="1806521at2"/>
<comment type="caution">
    <text evidence="1">The sequence shown here is derived from an EMBL/GenBank/DDBJ whole genome shotgun (WGS) entry which is preliminary data.</text>
</comment>
<dbReference type="EMBL" id="JFHU01000205">
    <property type="protein sequence ID" value="EXX85967.1"/>
    <property type="molecule type" value="Genomic_DNA"/>
</dbReference>
<dbReference type="AlphaFoldDB" id="A0A9W5W6S2"/>
<keyword evidence="2" id="KW-1185">Reference proteome</keyword>
<dbReference type="Proteomes" id="UP000053750">
    <property type="component" value="Unassembled WGS sequence"/>
</dbReference>
<evidence type="ECO:0000313" key="1">
    <source>
        <dbReference type="EMBL" id="EXX85967.1"/>
    </source>
</evidence>
<dbReference type="CDD" id="cd00298">
    <property type="entry name" value="ACD_sHsps_p23-like"/>
    <property type="match status" value="1"/>
</dbReference>
<organism evidence="1 2">
    <name type="scientific">Paenibacillus darwinianus</name>
    <dbReference type="NCBI Taxonomy" id="1380763"/>
    <lineage>
        <taxon>Bacteria</taxon>
        <taxon>Bacillati</taxon>
        <taxon>Bacillota</taxon>
        <taxon>Bacilli</taxon>
        <taxon>Bacillales</taxon>
        <taxon>Paenibacillaceae</taxon>
        <taxon>Paenibacillus</taxon>
    </lineage>
</organism>
<evidence type="ECO:0000313" key="2">
    <source>
        <dbReference type="Proteomes" id="UP000053750"/>
    </source>
</evidence>
<proteinExistence type="predicted"/>
<dbReference type="SUPFAM" id="SSF49764">
    <property type="entry name" value="HSP20-like chaperones"/>
    <property type="match status" value="1"/>
</dbReference>
<dbReference type="InterPro" id="IPR008978">
    <property type="entry name" value="HSP20-like_chaperone"/>
</dbReference>